<sequence>AIDDAGKHNIAQRLQQRVTAIMRYATQNDILASNPANDMAGALTITKSRHHPTLPHEASPDFLNRLSAYRGRLLTKIAVELALLTFVRSSELRFTRCQEINLVNQNNED</sequence>
<evidence type="ECO:0000259" key="4">
    <source>
        <dbReference type="Pfam" id="PF22022"/>
    </source>
</evidence>
<keyword evidence="3" id="KW-0238">DNA-binding</keyword>
<dbReference type="EMBL" id="FORG01000050">
    <property type="protein sequence ID" value="SFK29566.1"/>
    <property type="molecule type" value="Genomic_DNA"/>
</dbReference>
<dbReference type="InterPro" id="IPR053876">
    <property type="entry name" value="Phage_int_M"/>
</dbReference>
<organism evidence="5 6">
    <name type="scientific">Xenorhabdus mauleonii</name>
    <dbReference type="NCBI Taxonomy" id="351675"/>
    <lineage>
        <taxon>Bacteria</taxon>
        <taxon>Pseudomonadati</taxon>
        <taxon>Pseudomonadota</taxon>
        <taxon>Gammaproteobacteria</taxon>
        <taxon>Enterobacterales</taxon>
        <taxon>Morganellaceae</taxon>
        <taxon>Xenorhabdus</taxon>
    </lineage>
</organism>
<dbReference type="Proteomes" id="UP000198919">
    <property type="component" value="Unassembled WGS sequence"/>
</dbReference>
<reference evidence="6" key="1">
    <citation type="submission" date="2016-10" db="EMBL/GenBank/DDBJ databases">
        <authorList>
            <person name="Varghese N."/>
            <person name="Submissions S."/>
        </authorList>
    </citation>
    <scope>NUCLEOTIDE SEQUENCE [LARGE SCALE GENOMIC DNA]</scope>
    <source>
        <strain evidence="6">DSM 17908</strain>
    </source>
</reference>
<name>A0A1I3YEF7_9GAMM</name>
<feature type="domain" description="Phage integrase central" evidence="4">
    <location>
        <begin position="2"/>
        <end position="42"/>
    </location>
</feature>
<dbReference type="GO" id="GO:0015074">
    <property type="term" value="P:DNA integration"/>
    <property type="evidence" value="ECO:0007669"/>
    <property type="project" value="UniProtKB-KW"/>
</dbReference>
<proteinExistence type="inferred from homology"/>
<feature type="non-terminal residue" evidence="5">
    <location>
        <position position="1"/>
    </location>
</feature>
<evidence type="ECO:0000313" key="6">
    <source>
        <dbReference type="Proteomes" id="UP000198919"/>
    </source>
</evidence>
<evidence type="ECO:0000256" key="3">
    <source>
        <dbReference type="ARBA" id="ARBA00023125"/>
    </source>
</evidence>
<dbReference type="PANTHER" id="PTHR30629">
    <property type="entry name" value="PROPHAGE INTEGRASE"/>
    <property type="match status" value="1"/>
</dbReference>
<accession>A0A1I3YEF7</accession>
<evidence type="ECO:0000256" key="1">
    <source>
        <dbReference type="ARBA" id="ARBA00008857"/>
    </source>
</evidence>
<dbReference type="PANTHER" id="PTHR30629:SF9">
    <property type="entry name" value="PROTEIN INTB-RELATED"/>
    <property type="match status" value="1"/>
</dbReference>
<dbReference type="InterPro" id="IPR050808">
    <property type="entry name" value="Phage_Integrase"/>
</dbReference>
<keyword evidence="2" id="KW-0229">DNA integration</keyword>
<dbReference type="AlphaFoldDB" id="A0A1I3YEF7"/>
<dbReference type="Gene3D" id="1.10.150.130">
    <property type="match status" value="1"/>
</dbReference>
<dbReference type="Pfam" id="PF22022">
    <property type="entry name" value="Phage_int_M"/>
    <property type="match status" value="1"/>
</dbReference>
<dbReference type="GO" id="GO:0003677">
    <property type="term" value="F:DNA binding"/>
    <property type="evidence" value="ECO:0007669"/>
    <property type="project" value="UniProtKB-KW"/>
</dbReference>
<comment type="similarity">
    <text evidence="1">Belongs to the 'phage' integrase family.</text>
</comment>
<evidence type="ECO:0000256" key="2">
    <source>
        <dbReference type="ARBA" id="ARBA00022908"/>
    </source>
</evidence>
<dbReference type="STRING" id="351675.SAMN05421680_1501"/>
<dbReference type="SUPFAM" id="SSF56349">
    <property type="entry name" value="DNA breaking-rejoining enzymes"/>
    <property type="match status" value="1"/>
</dbReference>
<gene>
    <name evidence="5" type="ORF">SAMN05421680_1501</name>
</gene>
<protein>
    <recommendedName>
        <fullName evidence="4">Phage integrase central domain-containing protein</fullName>
    </recommendedName>
</protein>
<dbReference type="InterPro" id="IPR011010">
    <property type="entry name" value="DNA_brk_join_enz"/>
</dbReference>
<evidence type="ECO:0000313" key="5">
    <source>
        <dbReference type="EMBL" id="SFK29566.1"/>
    </source>
</evidence>
<dbReference type="InterPro" id="IPR010998">
    <property type="entry name" value="Integrase_recombinase_N"/>
</dbReference>